<dbReference type="PANTHER" id="PTHR46204:SF16">
    <property type="entry name" value="CHITIN ELICITOR RECEPTOR KINASE 1-LIKE"/>
    <property type="match status" value="1"/>
</dbReference>
<organism evidence="9 10">
    <name type="scientific">Solanum verrucosum</name>
    <dbReference type="NCBI Taxonomy" id="315347"/>
    <lineage>
        <taxon>Eukaryota</taxon>
        <taxon>Viridiplantae</taxon>
        <taxon>Streptophyta</taxon>
        <taxon>Embryophyta</taxon>
        <taxon>Tracheophyta</taxon>
        <taxon>Spermatophyta</taxon>
        <taxon>Magnoliopsida</taxon>
        <taxon>eudicotyledons</taxon>
        <taxon>Gunneridae</taxon>
        <taxon>Pentapetalae</taxon>
        <taxon>asterids</taxon>
        <taxon>lamiids</taxon>
        <taxon>Solanales</taxon>
        <taxon>Solanaceae</taxon>
        <taxon>Solanoideae</taxon>
        <taxon>Solaneae</taxon>
        <taxon>Solanum</taxon>
    </lineage>
</organism>
<proteinExistence type="predicted"/>
<dbReference type="EMBL" id="CP133612">
    <property type="protein sequence ID" value="WMV11890.1"/>
    <property type="molecule type" value="Genomic_DNA"/>
</dbReference>
<dbReference type="GO" id="GO:0005886">
    <property type="term" value="C:plasma membrane"/>
    <property type="evidence" value="ECO:0007669"/>
    <property type="project" value="UniProtKB-SubCell"/>
</dbReference>
<dbReference type="GO" id="GO:0045087">
    <property type="term" value="P:innate immune response"/>
    <property type="evidence" value="ECO:0007669"/>
    <property type="project" value="InterPro"/>
</dbReference>
<dbReference type="GO" id="GO:0019199">
    <property type="term" value="F:transmembrane receptor protein kinase activity"/>
    <property type="evidence" value="ECO:0007669"/>
    <property type="project" value="InterPro"/>
</dbReference>
<name>A0AAF0TFU8_SOLVR</name>
<dbReference type="PANTHER" id="PTHR46204">
    <property type="entry name" value="CHITIN ELICITOR RECEPTOR KINASE 1-RELATED"/>
    <property type="match status" value="1"/>
</dbReference>
<accession>A0AAF0TFU8</accession>
<evidence type="ECO:0000256" key="4">
    <source>
        <dbReference type="ARBA" id="ARBA00022729"/>
    </source>
</evidence>
<evidence type="ECO:0000313" key="10">
    <source>
        <dbReference type="Proteomes" id="UP001234989"/>
    </source>
</evidence>
<protein>
    <recommendedName>
        <fullName evidence="8">LYK3/RLK10-like LysM domain-containing protein</fullName>
    </recommendedName>
</protein>
<evidence type="ECO:0000256" key="6">
    <source>
        <dbReference type="ARBA" id="ARBA00023136"/>
    </source>
</evidence>
<dbReference type="Pfam" id="PF23577">
    <property type="entry name" value="LysM_RLK"/>
    <property type="match status" value="1"/>
</dbReference>
<sequence>MVQQFEDAGLSFTGKDESGCRMERWAAENMAEAVIVYSLFELNPVSTSEDDLLCTRASPSLLPLLSSGFGIPLSSLNNLFSEDGSFLRSGYILGPDVYTVKVNPDTVQQFKDAGLSFIGKDESGCCMEFTPSLNLTLFPPGICCYRLETCYVKVDDDGSSEVVLSFEGSSEVVLSFEGSGVSQDGLVLMGKRFDELIRKKKSRRSHTALPFYDSKKKFFASINNDRKCVELIRAVRRLHHSAEAIWSELPWMSSHQCDQSSTPSTGDSVFSDVSKLQAQGECTSTRDGESKEEIVTKTHGRPNGYRKVLKPKEGLAFSEESLLRIALVHPNVCFKIVDIERSLNSYDPDNVPANAIVNIMVKCSCGDSHVSKDYGQFITYPLRPDQNLVTVANEFNLPQKLLEDYNP</sequence>
<evidence type="ECO:0000256" key="2">
    <source>
        <dbReference type="ARBA" id="ARBA00022475"/>
    </source>
</evidence>
<keyword evidence="7" id="KW-1015">Disulfide bond</keyword>
<dbReference type="Proteomes" id="UP001234989">
    <property type="component" value="Chromosome 1"/>
</dbReference>
<keyword evidence="6" id="KW-0472">Membrane</keyword>
<gene>
    <name evidence="9" type="ORF">MTR67_005275</name>
</gene>
<keyword evidence="4" id="KW-0732">Signal</keyword>
<evidence type="ECO:0000256" key="7">
    <source>
        <dbReference type="ARBA" id="ARBA00023157"/>
    </source>
</evidence>
<comment type="subcellular location">
    <subcellularLocation>
        <location evidence="1">Cell membrane</location>
        <topology evidence="1">Single-pass membrane protein</topology>
    </subcellularLocation>
</comment>
<dbReference type="AlphaFoldDB" id="A0AAF0TFU8"/>
<keyword evidence="3" id="KW-0812">Transmembrane</keyword>
<evidence type="ECO:0000256" key="5">
    <source>
        <dbReference type="ARBA" id="ARBA00022989"/>
    </source>
</evidence>
<evidence type="ECO:0000259" key="8">
    <source>
        <dbReference type="Pfam" id="PF23577"/>
    </source>
</evidence>
<keyword evidence="2" id="KW-1003">Cell membrane</keyword>
<reference evidence="9" key="1">
    <citation type="submission" date="2023-08" db="EMBL/GenBank/DDBJ databases">
        <title>A de novo genome assembly of Solanum verrucosum Schlechtendal, a Mexican diploid species geographically isolated from the other diploid A-genome species in potato relatives.</title>
        <authorList>
            <person name="Hosaka K."/>
        </authorList>
    </citation>
    <scope>NUCLEOTIDE SEQUENCE</scope>
    <source>
        <tissue evidence="9">Young leaves</tissue>
    </source>
</reference>
<evidence type="ECO:0000313" key="9">
    <source>
        <dbReference type="EMBL" id="WMV11890.1"/>
    </source>
</evidence>
<feature type="domain" description="LYK3/RLK10-like LysM" evidence="8">
    <location>
        <begin position="378"/>
        <end position="407"/>
    </location>
</feature>
<evidence type="ECO:0000256" key="3">
    <source>
        <dbReference type="ARBA" id="ARBA00022692"/>
    </source>
</evidence>
<dbReference type="InterPro" id="IPR057097">
    <property type="entry name" value="LysM_RLK3/10"/>
</dbReference>
<keyword evidence="5" id="KW-1133">Transmembrane helix</keyword>
<dbReference type="InterPro" id="IPR044812">
    <property type="entry name" value="CERK1/LYK3-like"/>
</dbReference>
<evidence type="ECO:0000256" key="1">
    <source>
        <dbReference type="ARBA" id="ARBA00004162"/>
    </source>
</evidence>
<keyword evidence="10" id="KW-1185">Reference proteome</keyword>